<accession>A0A2V1DGN8</accession>
<organism evidence="2 3">
    <name type="scientific">Periconia macrospinosa</name>
    <dbReference type="NCBI Taxonomy" id="97972"/>
    <lineage>
        <taxon>Eukaryota</taxon>
        <taxon>Fungi</taxon>
        <taxon>Dikarya</taxon>
        <taxon>Ascomycota</taxon>
        <taxon>Pezizomycotina</taxon>
        <taxon>Dothideomycetes</taxon>
        <taxon>Pleosporomycetidae</taxon>
        <taxon>Pleosporales</taxon>
        <taxon>Massarineae</taxon>
        <taxon>Periconiaceae</taxon>
        <taxon>Periconia</taxon>
    </lineage>
</organism>
<evidence type="ECO:0000256" key="1">
    <source>
        <dbReference type="SAM" id="MobiDB-lite"/>
    </source>
</evidence>
<protein>
    <submittedName>
        <fullName evidence="2">Uncharacterized protein</fullName>
    </submittedName>
</protein>
<dbReference type="Proteomes" id="UP000244855">
    <property type="component" value="Unassembled WGS sequence"/>
</dbReference>
<dbReference type="AlphaFoldDB" id="A0A2V1DGN8"/>
<dbReference type="EMBL" id="KZ805443">
    <property type="protein sequence ID" value="PVH97198.1"/>
    <property type="molecule type" value="Genomic_DNA"/>
</dbReference>
<feature type="region of interest" description="Disordered" evidence="1">
    <location>
        <begin position="83"/>
        <end position="137"/>
    </location>
</feature>
<reference evidence="2 3" key="1">
    <citation type="journal article" date="2018" name="Sci. Rep.">
        <title>Comparative genomics provides insights into the lifestyle and reveals functional heterogeneity of dark septate endophytic fungi.</title>
        <authorList>
            <person name="Knapp D.G."/>
            <person name="Nemeth J.B."/>
            <person name="Barry K."/>
            <person name="Hainaut M."/>
            <person name="Henrissat B."/>
            <person name="Johnson J."/>
            <person name="Kuo A."/>
            <person name="Lim J.H.P."/>
            <person name="Lipzen A."/>
            <person name="Nolan M."/>
            <person name="Ohm R.A."/>
            <person name="Tamas L."/>
            <person name="Grigoriev I.V."/>
            <person name="Spatafora J.W."/>
            <person name="Nagy L.G."/>
            <person name="Kovacs G.M."/>
        </authorList>
    </citation>
    <scope>NUCLEOTIDE SEQUENCE [LARGE SCALE GENOMIC DNA]</scope>
    <source>
        <strain evidence="2 3">DSE2036</strain>
    </source>
</reference>
<evidence type="ECO:0000313" key="2">
    <source>
        <dbReference type="EMBL" id="PVH97198.1"/>
    </source>
</evidence>
<evidence type="ECO:0000313" key="3">
    <source>
        <dbReference type="Proteomes" id="UP000244855"/>
    </source>
</evidence>
<gene>
    <name evidence="2" type="ORF">DM02DRAFT_89951</name>
</gene>
<sequence>MKNTVTYIHAYMHKQNKQTSKNPGLHTYTYTYTHYRKTPHRGFFCTKIKLADDPPITHTHPSSLPSHLRTTLIYLPTYLLPPMLPSPQHTNPQSPIPPPPPLPLAPRHTNTHPTSHLAPRHHTHTHTNNGIRVKSRT</sequence>
<feature type="compositionally biased region" description="Pro residues" evidence="1">
    <location>
        <begin position="94"/>
        <end position="104"/>
    </location>
</feature>
<keyword evidence="3" id="KW-1185">Reference proteome</keyword>
<proteinExistence type="predicted"/>
<name>A0A2V1DGN8_9PLEO</name>